<evidence type="ECO:0000313" key="7">
    <source>
        <dbReference type="Proteomes" id="UP000250918"/>
    </source>
</evidence>
<feature type="binding site" evidence="3 4">
    <location>
        <position position="127"/>
    </location>
    <ligand>
        <name>Zn(2+)</name>
        <dbReference type="ChEBI" id="CHEBI:29105"/>
    </ligand>
</feature>
<dbReference type="InterPro" id="IPR027546">
    <property type="entry name" value="Sirtuin_class_III"/>
</dbReference>
<evidence type="ECO:0000313" key="6">
    <source>
        <dbReference type="EMBL" id="PWB70005.1"/>
    </source>
</evidence>
<feature type="binding site" evidence="3">
    <location>
        <begin position="185"/>
        <end position="187"/>
    </location>
    <ligand>
        <name>NAD(+)</name>
        <dbReference type="ChEBI" id="CHEBI:57540"/>
    </ligand>
</feature>
<sequence length="246" mass="27384">MLEKLADRIRRAREGVVLTGAGISAESGVPTFRGKEGLWGKFKPEELATMEAFMANPKIVWEWYNWRRELMGKVKPNSGHYALAELGEWFEQYTVVTQNVDGLHRAAGSPRVLELHGNIYRNKCSECNHLTPDDLEIDPTHIPTCTRCGGKIRPDVVWFGELLPEGTIEEAFAVSERADIFFSVGTSALVHPAASLPVIARQHGAVLVEINPEETPLTEFADYSFRARSGELLPELIGLLRRKGGC</sequence>
<dbReference type="EMBL" id="PQAP01000157">
    <property type="protein sequence ID" value="PWB70005.1"/>
    <property type="molecule type" value="Genomic_DNA"/>
</dbReference>
<feature type="binding site" evidence="3">
    <location>
        <begin position="20"/>
        <end position="39"/>
    </location>
    <ligand>
        <name>NAD(+)</name>
        <dbReference type="ChEBI" id="CHEBI:57540"/>
    </ligand>
</feature>
<dbReference type="NCBIfam" id="NF001753">
    <property type="entry name" value="PRK00481.1-3"/>
    <property type="match status" value="1"/>
</dbReference>
<protein>
    <recommendedName>
        <fullName evidence="3">NAD-dependent protein deacylase</fullName>
        <ecNumber evidence="3">2.3.1.286</ecNumber>
    </recommendedName>
    <alternativeName>
        <fullName evidence="3">Regulatory protein SIR2 homolog</fullName>
    </alternativeName>
</protein>
<dbReference type="InterPro" id="IPR026591">
    <property type="entry name" value="Sirtuin_cat_small_dom_sf"/>
</dbReference>
<dbReference type="Gene3D" id="3.30.1600.10">
    <property type="entry name" value="SIR2/SIRT2 'Small Domain"/>
    <property type="match status" value="1"/>
</dbReference>
<feature type="binding site" evidence="3">
    <location>
        <begin position="211"/>
        <end position="213"/>
    </location>
    <ligand>
        <name>NAD(+)</name>
        <dbReference type="ChEBI" id="CHEBI:57540"/>
    </ligand>
</feature>
<gene>
    <name evidence="3" type="primary">cobB</name>
    <name evidence="6" type="ORF">C3F09_09795</name>
</gene>
<reference evidence="6 7" key="1">
    <citation type="journal article" date="2018" name="ISME J.">
        <title>A methanotrophic archaeon couples anaerobic oxidation of methane to Fe(III) reduction.</title>
        <authorList>
            <person name="Cai C."/>
            <person name="Leu A.O."/>
            <person name="Xie G.J."/>
            <person name="Guo J."/>
            <person name="Feng Y."/>
            <person name="Zhao J.X."/>
            <person name="Tyson G.W."/>
            <person name="Yuan Z."/>
            <person name="Hu S."/>
        </authorList>
    </citation>
    <scope>NUCLEOTIDE SEQUENCE [LARGE SCALE GENOMIC DNA]</scope>
    <source>
        <strain evidence="6">FeB_12</strain>
    </source>
</reference>
<dbReference type="Proteomes" id="UP000250918">
    <property type="component" value="Unassembled WGS sequence"/>
</dbReference>
<feature type="binding site" evidence="3">
    <location>
        <position position="229"/>
    </location>
    <ligand>
        <name>NAD(+)</name>
        <dbReference type="ChEBI" id="CHEBI:57540"/>
    </ligand>
</feature>
<feature type="binding site" evidence="3 4">
    <location>
        <position position="124"/>
    </location>
    <ligand>
        <name>Zn(2+)</name>
        <dbReference type="ChEBI" id="CHEBI:29105"/>
    </ligand>
</feature>
<name>A0A855WXD0_9BACT</name>
<comment type="catalytic activity">
    <reaction evidence="3">
        <text>N(6)-succinyl-L-lysyl-[protein] + NAD(+) + H2O = 2''-O-succinyl-ADP-D-ribose + nicotinamide + L-lysyl-[protein]</text>
        <dbReference type="Rhea" id="RHEA:47668"/>
        <dbReference type="Rhea" id="RHEA-COMP:9752"/>
        <dbReference type="Rhea" id="RHEA-COMP:11877"/>
        <dbReference type="ChEBI" id="CHEBI:15377"/>
        <dbReference type="ChEBI" id="CHEBI:17154"/>
        <dbReference type="ChEBI" id="CHEBI:29969"/>
        <dbReference type="ChEBI" id="CHEBI:57540"/>
        <dbReference type="ChEBI" id="CHEBI:87830"/>
        <dbReference type="ChEBI" id="CHEBI:87832"/>
    </reaction>
</comment>
<comment type="subcellular location">
    <subcellularLocation>
        <location evidence="3">Cytoplasm</location>
    </subcellularLocation>
</comment>
<keyword evidence="2 3" id="KW-0520">NAD</keyword>
<feature type="domain" description="Deacetylase sirtuin-type" evidence="5">
    <location>
        <begin position="1"/>
        <end position="243"/>
    </location>
</feature>
<feature type="binding site" evidence="3">
    <location>
        <position position="64"/>
    </location>
    <ligand>
        <name>substrate</name>
    </ligand>
</feature>
<dbReference type="InterPro" id="IPR003000">
    <property type="entry name" value="Sirtuin"/>
</dbReference>
<dbReference type="PANTHER" id="PTHR11085">
    <property type="entry name" value="NAD-DEPENDENT PROTEIN DEACYLASE SIRTUIN-5, MITOCHONDRIAL-RELATED"/>
    <property type="match status" value="1"/>
</dbReference>
<dbReference type="Gene3D" id="3.40.50.1220">
    <property type="entry name" value="TPP-binding domain"/>
    <property type="match status" value="1"/>
</dbReference>
<dbReference type="HAMAP" id="MF_01121">
    <property type="entry name" value="Sirtuin_ClassIII"/>
    <property type="match status" value="1"/>
</dbReference>
<dbReference type="EC" id="2.3.1.286" evidence="3"/>
<dbReference type="CDD" id="cd01412">
    <property type="entry name" value="SIRT5_Af1_CobB"/>
    <property type="match status" value="1"/>
</dbReference>
<dbReference type="GO" id="GO:0017136">
    <property type="term" value="F:histone deacetylase activity, NAD-dependent"/>
    <property type="evidence" value="ECO:0007669"/>
    <property type="project" value="TreeGrafter"/>
</dbReference>
<dbReference type="GO" id="GO:0005737">
    <property type="term" value="C:cytoplasm"/>
    <property type="evidence" value="ECO:0007669"/>
    <property type="project" value="UniProtKB-SubCell"/>
</dbReference>
<dbReference type="GO" id="GO:0036054">
    <property type="term" value="F:protein-malonyllysine demalonylase activity"/>
    <property type="evidence" value="ECO:0007669"/>
    <property type="project" value="InterPro"/>
</dbReference>
<dbReference type="PANTHER" id="PTHR11085:SF4">
    <property type="entry name" value="NAD-DEPENDENT PROTEIN DEACYLASE"/>
    <property type="match status" value="1"/>
</dbReference>
<dbReference type="GO" id="GO:0036055">
    <property type="term" value="F:protein-succinyllysine desuccinylase activity"/>
    <property type="evidence" value="ECO:0007669"/>
    <property type="project" value="UniProtKB-UniRule"/>
</dbReference>
<evidence type="ECO:0000256" key="4">
    <source>
        <dbReference type="PROSITE-ProRule" id="PRU00236"/>
    </source>
</evidence>
<feature type="active site" description="Proton acceptor" evidence="3 4">
    <location>
        <position position="116"/>
    </location>
</feature>
<dbReference type="AlphaFoldDB" id="A0A855WXD0"/>
<comment type="catalytic activity">
    <reaction evidence="3">
        <text>N(6)-acetyl-L-lysyl-[protein] + NAD(+) + H2O = 2''-O-acetyl-ADP-D-ribose + nicotinamide + L-lysyl-[protein]</text>
        <dbReference type="Rhea" id="RHEA:43636"/>
        <dbReference type="Rhea" id="RHEA-COMP:9752"/>
        <dbReference type="Rhea" id="RHEA-COMP:10731"/>
        <dbReference type="ChEBI" id="CHEBI:15377"/>
        <dbReference type="ChEBI" id="CHEBI:17154"/>
        <dbReference type="ChEBI" id="CHEBI:29969"/>
        <dbReference type="ChEBI" id="CHEBI:57540"/>
        <dbReference type="ChEBI" id="CHEBI:61930"/>
        <dbReference type="ChEBI" id="CHEBI:83767"/>
        <dbReference type="EC" id="2.3.1.286"/>
    </reaction>
</comment>
<comment type="function">
    <text evidence="3">NAD-dependent lysine deacetylase and desuccinylase that specifically removes acetyl and succinyl groups on target proteins. Modulates the activities of several proteins which are inactive in their acylated form.</text>
</comment>
<organism evidence="6 7">
    <name type="scientific">candidate division GN15 bacterium</name>
    <dbReference type="NCBI Taxonomy" id="2072418"/>
    <lineage>
        <taxon>Bacteria</taxon>
        <taxon>candidate division GN15</taxon>
    </lineage>
</organism>
<evidence type="ECO:0000256" key="2">
    <source>
        <dbReference type="ARBA" id="ARBA00023027"/>
    </source>
</evidence>
<keyword evidence="3 4" id="KW-0862">Zinc</keyword>
<feature type="binding site" evidence="3 4">
    <location>
        <position position="148"/>
    </location>
    <ligand>
        <name>Zn(2+)</name>
        <dbReference type="ChEBI" id="CHEBI:29105"/>
    </ligand>
</feature>
<comment type="similarity">
    <text evidence="3">Belongs to the sirtuin family. Class III subfamily.</text>
</comment>
<dbReference type="SUPFAM" id="SSF52467">
    <property type="entry name" value="DHS-like NAD/FAD-binding domain"/>
    <property type="match status" value="1"/>
</dbReference>
<feature type="binding site" evidence="3">
    <location>
        <begin position="98"/>
        <end position="101"/>
    </location>
    <ligand>
        <name>NAD(+)</name>
        <dbReference type="ChEBI" id="CHEBI:57540"/>
    </ligand>
</feature>
<keyword evidence="3" id="KW-0963">Cytoplasm</keyword>
<evidence type="ECO:0000256" key="1">
    <source>
        <dbReference type="ARBA" id="ARBA00022679"/>
    </source>
</evidence>
<dbReference type="InterPro" id="IPR050134">
    <property type="entry name" value="NAD-dep_sirtuin_deacylases"/>
</dbReference>
<dbReference type="Pfam" id="PF02146">
    <property type="entry name" value="SIR2"/>
    <property type="match status" value="1"/>
</dbReference>
<dbReference type="InterPro" id="IPR026590">
    <property type="entry name" value="Ssirtuin_cat_dom"/>
</dbReference>
<comment type="domain">
    <text evidence="3">2 residues (Tyr-64 and Arg-67) present in a large hydrophobic pocket are probably involved in substrate specificity. They are important for desuccinylation activity, but dispensable for deacetylation activity.</text>
</comment>
<keyword evidence="1" id="KW-0808">Transferase</keyword>
<feature type="binding site" evidence="3 4">
    <location>
        <position position="145"/>
    </location>
    <ligand>
        <name>Zn(2+)</name>
        <dbReference type="ChEBI" id="CHEBI:29105"/>
    </ligand>
</feature>
<dbReference type="GO" id="GO:0008270">
    <property type="term" value="F:zinc ion binding"/>
    <property type="evidence" value="ECO:0007669"/>
    <property type="project" value="UniProtKB-UniRule"/>
</dbReference>
<dbReference type="PROSITE" id="PS50305">
    <property type="entry name" value="SIRTUIN"/>
    <property type="match status" value="1"/>
</dbReference>
<keyword evidence="3 4" id="KW-0479">Metal-binding</keyword>
<dbReference type="InterPro" id="IPR029035">
    <property type="entry name" value="DHS-like_NAD/FAD-binding_dom"/>
</dbReference>
<comment type="cofactor">
    <cofactor evidence="3">
        <name>Zn(2+)</name>
        <dbReference type="ChEBI" id="CHEBI:29105"/>
    </cofactor>
    <text evidence="3">Binds 1 zinc ion per subunit.</text>
</comment>
<evidence type="ECO:0000259" key="5">
    <source>
        <dbReference type="PROSITE" id="PS50305"/>
    </source>
</evidence>
<proteinExistence type="inferred from homology"/>
<dbReference type="GO" id="GO:0070403">
    <property type="term" value="F:NAD+ binding"/>
    <property type="evidence" value="ECO:0007669"/>
    <property type="project" value="UniProtKB-UniRule"/>
</dbReference>
<accession>A0A855WXD0</accession>
<comment type="caution">
    <text evidence="6">The sequence shown here is derived from an EMBL/GenBank/DDBJ whole genome shotgun (WGS) entry which is preliminary data.</text>
</comment>
<evidence type="ECO:0000256" key="3">
    <source>
        <dbReference type="HAMAP-Rule" id="MF_01121"/>
    </source>
</evidence>
<feature type="binding site" evidence="3">
    <location>
        <position position="67"/>
    </location>
    <ligand>
        <name>substrate</name>
    </ligand>
</feature>